<feature type="signal peptide" evidence="1">
    <location>
        <begin position="1"/>
        <end position="18"/>
    </location>
</feature>
<name>A0ABZ2Z899_9BACT</name>
<keyword evidence="2" id="KW-0378">Hydrolase</keyword>
<keyword evidence="1" id="KW-0732">Signal</keyword>
<dbReference type="EMBL" id="CP150096">
    <property type="protein sequence ID" value="WZN47808.1"/>
    <property type="molecule type" value="Genomic_DNA"/>
</dbReference>
<evidence type="ECO:0000256" key="1">
    <source>
        <dbReference type="SAM" id="SignalP"/>
    </source>
</evidence>
<feature type="chain" id="PRO_5047078810" evidence="1">
    <location>
        <begin position="19"/>
        <end position="348"/>
    </location>
</feature>
<dbReference type="Proteomes" id="UP001449657">
    <property type="component" value="Chromosome"/>
</dbReference>
<dbReference type="RefSeq" id="WP_341842428.1">
    <property type="nucleotide sequence ID" value="NZ_CP149792.1"/>
</dbReference>
<protein>
    <submittedName>
        <fullName evidence="2">Alpha/beta hydrolase</fullName>
    </submittedName>
</protein>
<evidence type="ECO:0000313" key="3">
    <source>
        <dbReference type="Proteomes" id="UP001449657"/>
    </source>
</evidence>
<gene>
    <name evidence="2" type="ORF">WJU22_06425</name>
</gene>
<keyword evidence="3" id="KW-1185">Reference proteome</keyword>
<accession>A0ABZ2Z899</accession>
<reference evidence="2 3" key="1">
    <citation type="submission" date="2024-03" db="EMBL/GenBank/DDBJ databases">
        <title>Chitinophaga caseinilytica sp. nov., a casein hydrolysing bacterium isolated from forest soil.</title>
        <authorList>
            <person name="Lee D.S."/>
            <person name="Han D.M."/>
            <person name="Baek J.H."/>
            <person name="Choi D.G."/>
            <person name="Jeon J.H."/>
            <person name="Jeon C.O."/>
        </authorList>
    </citation>
    <scope>NUCLEOTIDE SEQUENCE [LARGE SCALE GENOMIC DNA]</scope>
    <source>
        <strain evidence="2 3">KACC 19118</strain>
    </source>
</reference>
<sequence length="348" mass="39722">MKRLLTGFFLALACAAHGQLSNYNSQAYWSRFTLQSHQQQPAGSDTSLVFVTNRFIHPDSLRFVDEFIDTSALKYFFLEKQQGTWKVYPEPTLAEAMDHLPRHRDIVVYAEGMGKIFTSNVERAQLMSGQYGVNVVMFDYASINTTYKPSKNFRFARQNARLSAPQYLQLLRTIRAARESGEPWTEGVSISTFYHSMGNIILEQMMKGQDTGVLAANTTPFVDNLIINAACVPMRRHARWVEKIHFAKNVFVHYNKRDMQLKGAHLLTLKRQLGEKVPQRQRASNAQYVNFLELARWQHSYFMNFPYNDYRLNAAMVAYFNRLFNGKGVTAGELTALQASAPAATASN</sequence>
<organism evidence="2 3">
    <name type="scientific">Chitinophaga caseinilytica</name>
    <dbReference type="NCBI Taxonomy" id="2267521"/>
    <lineage>
        <taxon>Bacteria</taxon>
        <taxon>Pseudomonadati</taxon>
        <taxon>Bacteroidota</taxon>
        <taxon>Chitinophagia</taxon>
        <taxon>Chitinophagales</taxon>
        <taxon>Chitinophagaceae</taxon>
        <taxon>Chitinophaga</taxon>
    </lineage>
</organism>
<evidence type="ECO:0000313" key="2">
    <source>
        <dbReference type="EMBL" id="WZN47808.1"/>
    </source>
</evidence>
<dbReference type="GO" id="GO:0016787">
    <property type="term" value="F:hydrolase activity"/>
    <property type="evidence" value="ECO:0007669"/>
    <property type="project" value="UniProtKB-KW"/>
</dbReference>
<proteinExistence type="predicted"/>